<dbReference type="PANTHER" id="PTHR39962">
    <property type="entry name" value="BLL4848 PROTEIN"/>
    <property type="match status" value="1"/>
</dbReference>
<evidence type="ECO:0000259" key="1">
    <source>
        <dbReference type="Pfam" id="PF06230"/>
    </source>
</evidence>
<organism evidence="3 4">
    <name type="scientific">Myxococcus llanfairpwllgwyngyllgogerychwyrndrobwllllantysiliogogogochensis</name>
    <dbReference type="NCBI Taxonomy" id="2590453"/>
    <lineage>
        <taxon>Bacteria</taxon>
        <taxon>Pseudomonadati</taxon>
        <taxon>Myxococcota</taxon>
        <taxon>Myxococcia</taxon>
        <taxon>Myxococcales</taxon>
        <taxon>Cystobacterineae</taxon>
        <taxon>Myxococcaceae</taxon>
        <taxon>Myxococcus</taxon>
    </lineage>
</organism>
<comment type="caution">
    <text evidence="3">The sequence shown here is derived from an EMBL/GenBank/DDBJ whole genome shotgun (WGS) entry which is preliminary data.</text>
</comment>
<feature type="domain" description="LpxI C-terminal" evidence="1">
    <location>
        <begin position="141"/>
        <end position="271"/>
    </location>
</feature>
<evidence type="ECO:0000313" key="3">
    <source>
        <dbReference type="EMBL" id="TQF09882.1"/>
    </source>
</evidence>
<dbReference type="RefSeq" id="WP_141648304.1">
    <property type="nucleotide sequence ID" value="NZ_VIFM01000300.1"/>
</dbReference>
<dbReference type="Gene3D" id="3.40.140.80">
    <property type="match status" value="1"/>
</dbReference>
<dbReference type="InterPro" id="IPR041255">
    <property type="entry name" value="LpxI_N"/>
</dbReference>
<evidence type="ECO:0000313" key="4">
    <source>
        <dbReference type="Proteomes" id="UP000315369"/>
    </source>
</evidence>
<dbReference type="PANTHER" id="PTHR39962:SF1">
    <property type="entry name" value="LPXI FAMILY PROTEIN"/>
    <property type="match status" value="1"/>
</dbReference>
<reference evidence="3 4" key="1">
    <citation type="submission" date="2019-06" db="EMBL/GenBank/DDBJ databases">
        <authorList>
            <person name="Livingstone P."/>
            <person name="Whitworth D."/>
        </authorList>
    </citation>
    <scope>NUCLEOTIDE SEQUENCE [LARGE SCALE GENOMIC DNA]</scope>
    <source>
        <strain evidence="3 4">AM401</strain>
    </source>
</reference>
<evidence type="ECO:0000259" key="2">
    <source>
        <dbReference type="Pfam" id="PF17930"/>
    </source>
</evidence>
<dbReference type="InterPro" id="IPR053174">
    <property type="entry name" value="LpxI"/>
</dbReference>
<dbReference type="Pfam" id="PF17930">
    <property type="entry name" value="LpxI_N"/>
    <property type="match status" value="1"/>
</dbReference>
<dbReference type="Gene3D" id="3.40.50.20">
    <property type="match status" value="1"/>
</dbReference>
<dbReference type="InterPro" id="IPR010415">
    <property type="entry name" value="LpxI_C"/>
</dbReference>
<feature type="domain" description="LpxI N-terminal" evidence="2">
    <location>
        <begin position="9"/>
        <end position="137"/>
    </location>
</feature>
<name>A0A540WLJ5_9BACT</name>
<accession>A0A540WLJ5</accession>
<keyword evidence="4" id="KW-1185">Reference proteome</keyword>
<dbReference type="OrthoDB" id="9789836at2"/>
<sequence>MALVPQDSRIGLIAGNGQLPLLFARAAKARGLEVVAVAHRGETDPALASEVASLTWVRVGQVNRIQKAFQAMAVKQAAMAGGIGRVKALKDARPDLGAMRIISRLRSFRDDSLLRAVAADFESRGITIIAPTDFLGEVLCPEGHLAGPPLRSAQAQDVALGREVAVLLGQADVGQTVVVHQGHVLALEAVEGTDEAIRRGGRLLGAGGAVVVKRCKPQQDLRFDLPAAGPRTLEVMKEVGAKVLALEAGRTVLLDAPELFAGARAAGITLVGVP</sequence>
<proteinExistence type="predicted"/>
<dbReference type="InterPro" id="IPR043167">
    <property type="entry name" value="LpxI_C_sf"/>
</dbReference>
<dbReference type="EMBL" id="VIFM01000300">
    <property type="protein sequence ID" value="TQF09882.1"/>
    <property type="molecule type" value="Genomic_DNA"/>
</dbReference>
<protein>
    <submittedName>
        <fullName evidence="3">LpxI family protein</fullName>
    </submittedName>
</protein>
<dbReference type="Pfam" id="PF06230">
    <property type="entry name" value="LpxI_C"/>
    <property type="match status" value="1"/>
</dbReference>
<dbReference type="AlphaFoldDB" id="A0A540WLJ5"/>
<dbReference type="Proteomes" id="UP000315369">
    <property type="component" value="Unassembled WGS sequence"/>
</dbReference>
<gene>
    <name evidence="3" type="ORF">FJV41_42315</name>
</gene>